<keyword evidence="4" id="KW-1185">Reference proteome</keyword>
<dbReference type="SUPFAM" id="SSF48726">
    <property type="entry name" value="Immunoglobulin"/>
    <property type="match status" value="2"/>
</dbReference>
<dbReference type="InterPro" id="IPR036179">
    <property type="entry name" value="Ig-like_dom_sf"/>
</dbReference>
<sequence>MLSAGVAWFRGGEQLVPNDHCRITKIRGKEYILELYDASKSDEGSYSAVAYTDKDEVWCDFTLAVRATSRATNAPDFTVAPHVVELTGDPWVQISCTVSGYPEPRVWFLRDDLPLPDSEEDRFCVADLKVKQTSKRPAKEADLCTNHQFSHVLKKTAEKVEVENAHGSFQVPSEENSLIYDDTSTFKNVDEQTELVPSVEVLNAPPKPGTIAEREHAKWQNAVPLPNNPYSVENLSRRAESRRDSLATAMTGSSFDTPHEDDADEDGFCSPVLPSSYLRDYYINNPKLVAQVEASSARRSSLQSAKSLTSVGDTEETLHSFEEQVYSSPRKAFRPTAQVRTLTAAVSTPHLNIDDASVSFCL</sequence>
<feature type="region of interest" description="Disordered" evidence="1">
    <location>
        <begin position="236"/>
        <end position="267"/>
    </location>
</feature>
<feature type="domain" description="Immunoglobulin I-set" evidence="2">
    <location>
        <begin position="6"/>
        <end position="65"/>
    </location>
</feature>
<proteinExistence type="predicted"/>
<dbReference type="Pfam" id="PF07679">
    <property type="entry name" value="I-set"/>
    <property type="match status" value="1"/>
</dbReference>
<dbReference type="AlphaFoldDB" id="A0AAQ4FND7"/>
<feature type="compositionally biased region" description="Basic and acidic residues" evidence="1">
    <location>
        <begin position="236"/>
        <end position="245"/>
    </location>
</feature>
<dbReference type="EMBL" id="JARKHS020000496">
    <property type="protein sequence ID" value="KAK8788764.1"/>
    <property type="molecule type" value="Genomic_DNA"/>
</dbReference>
<evidence type="ECO:0000313" key="3">
    <source>
        <dbReference type="EMBL" id="KAK8788764.1"/>
    </source>
</evidence>
<dbReference type="InterPro" id="IPR013098">
    <property type="entry name" value="Ig_I-set"/>
</dbReference>
<evidence type="ECO:0000259" key="2">
    <source>
        <dbReference type="Pfam" id="PF07679"/>
    </source>
</evidence>
<dbReference type="Proteomes" id="UP001321473">
    <property type="component" value="Unassembled WGS sequence"/>
</dbReference>
<dbReference type="InterPro" id="IPR013783">
    <property type="entry name" value="Ig-like_fold"/>
</dbReference>
<name>A0AAQ4FND7_AMBAM</name>
<accession>A0AAQ4FND7</accession>
<reference evidence="3 4" key="1">
    <citation type="journal article" date="2023" name="Arcadia Sci">
        <title>De novo assembly of a long-read Amblyomma americanum tick genome.</title>
        <authorList>
            <person name="Chou S."/>
            <person name="Poskanzer K.E."/>
            <person name="Rollins M."/>
            <person name="Thuy-Boun P.S."/>
        </authorList>
    </citation>
    <scope>NUCLEOTIDE SEQUENCE [LARGE SCALE GENOMIC DNA]</scope>
    <source>
        <strain evidence="3">F_SG_1</strain>
        <tissue evidence="3">Salivary glands</tissue>
    </source>
</reference>
<evidence type="ECO:0000256" key="1">
    <source>
        <dbReference type="SAM" id="MobiDB-lite"/>
    </source>
</evidence>
<dbReference type="Gene3D" id="2.60.40.10">
    <property type="entry name" value="Immunoglobulins"/>
    <property type="match status" value="1"/>
</dbReference>
<gene>
    <name evidence="3" type="ORF">V5799_021460</name>
</gene>
<protein>
    <recommendedName>
        <fullName evidence="2">Immunoglobulin I-set domain-containing protein</fullName>
    </recommendedName>
</protein>
<comment type="caution">
    <text evidence="3">The sequence shown here is derived from an EMBL/GenBank/DDBJ whole genome shotgun (WGS) entry which is preliminary data.</text>
</comment>
<organism evidence="3 4">
    <name type="scientific">Amblyomma americanum</name>
    <name type="common">Lone star tick</name>
    <dbReference type="NCBI Taxonomy" id="6943"/>
    <lineage>
        <taxon>Eukaryota</taxon>
        <taxon>Metazoa</taxon>
        <taxon>Ecdysozoa</taxon>
        <taxon>Arthropoda</taxon>
        <taxon>Chelicerata</taxon>
        <taxon>Arachnida</taxon>
        <taxon>Acari</taxon>
        <taxon>Parasitiformes</taxon>
        <taxon>Ixodida</taxon>
        <taxon>Ixodoidea</taxon>
        <taxon>Ixodidae</taxon>
        <taxon>Amblyomminae</taxon>
        <taxon>Amblyomma</taxon>
    </lineage>
</organism>
<evidence type="ECO:0000313" key="4">
    <source>
        <dbReference type="Proteomes" id="UP001321473"/>
    </source>
</evidence>